<feature type="region of interest" description="Disordered" evidence="1">
    <location>
        <begin position="1"/>
        <end position="25"/>
    </location>
</feature>
<organism evidence="2 3">
    <name type="scientific">Cognatilysobacter xinjiangensis</name>
    <dbReference type="NCBI Taxonomy" id="546892"/>
    <lineage>
        <taxon>Bacteria</taxon>
        <taxon>Pseudomonadati</taxon>
        <taxon>Pseudomonadota</taxon>
        <taxon>Gammaproteobacteria</taxon>
        <taxon>Lysobacterales</taxon>
        <taxon>Lysobacteraceae</taxon>
        <taxon>Cognatilysobacter</taxon>
    </lineage>
</organism>
<evidence type="ECO:0000313" key="3">
    <source>
        <dbReference type="Proteomes" id="UP000643403"/>
    </source>
</evidence>
<gene>
    <name evidence="2" type="ORF">GCM10008101_08680</name>
</gene>
<dbReference type="EMBL" id="BMXY01000001">
    <property type="protein sequence ID" value="GGZ57362.1"/>
    <property type="molecule type" value="Genomic_DNA"/>
</dbReference>
<name>A0ABQ3BTQ4_9GAMM</name>
<comment type="caution">
    <text evidence="2">The sequence shown here is derived from an EMBL/GenBank/DDBJ whole genome shotgun (WGS) entry which is preliminary data.</text>
</comment>
<dbReference type="Proteomes" id="UP000643403">
    <property type="component" value="Unassembled WGS sequence"/>
</dbReference>
<sequence>MEAMPGCDGMPADADLGGTDCPAEDATSDGAKLPVFLPLPAQAYALVHVHRTAPAALARYAMPQGRAPPRPRLCCWLI</sequence>
<protein>
    <submittedName>
        <fullName evidence="2">Uncharacterized protein</fullName>
    </submittedName>
</protein>
<accession>A0ABQ3BTQ4</accession>
<proteinExistence type="predicted"/>
<keyword evidence="3" id="KW-1185">Reference proteome</keyword>
<evidence type="ECO:0000256" key="1">
    <source>
        <dbReference type="SAM" id="MobiDB-lite"/>
    </source>
</evidence>
<evidence type="ECO:0000313" key="2">
    <source>
        <dbReference type="EMBL" id="GGZ57362.1"/>
    </source>
</evidence>
<reference evidence="3" key="1">
    <citation type="journal article" date="2019" name="Int. J. Syst. Evol. Microbiol.">
        <title>The Global Catalogue of Microorganisms (GCM) 10K type strain sequencing project: providing services to taxonomists for standard genome sequencing and annotation.</title>
        <authorList>
            <consortium name="The Broad Institute Genomics Platform"/>
            <consortium name="The Broad Institute Genome Sequencing Center for Infectious Disease"/>
            <person name="Wu L."/>
            <person name="Ma J."/>
        </authorList>
    </citation>
    <scope>NUCLEOTIDE SEQUENCE [LARGE SCALE GENOMIC DNA]</scope>
    <source>
        <strain evidence="3">KCTC 22558</strain>
    </source>
</reference>